<protein>
    <submittedName>
        <fullName evidence="4">Methyl-accepting chemotaxis protein</fullName>
    </submittedName>
</protein>
<gene>
    <name evidence="4" type="ORF">G1H19_14215</name>
</gene>
<dbReference type="PROSITE" id="PS50885">
    <property type="entry name" value="HAMP"/>
    <property type="match status" value="1"/>
</dbReference>
<reference evidence="4 5" key="1">
    <citation type="submission" date="2020-02" db="EMBL/GenBank/DDBJ databases">
        <title>The whole genome sequence of CPCC 205119.</title>
        <authorList>
            <person name="Jiang Z."/>
        </authorList>
    </citation>
    <scope>NUCLEOTIDE SEQUENCE [LARGE SCALE GENOMIC DNA]</scope>
    <source>
        <strain evidence="4 5">CPCC 205119</strain>
    </source>
</reference>
<evidence type="ECO:0000256" key="2">
    <source>
        <dbReference type="ARBA" id="ARBA00022989"/>
    </source>
</evidence>
<name>A0A7K3WGY2_9ACTN</name>
<dbReference type="SMART" id="SM00304">
    <property type="entry name" value="HAMP"/>
    <property type="match status" value="1"/>
</dbReference>
<comment type="caution">
    <text evidence="4">The sequence shown here is derived from an EMBL/GenBank/DDBJ whole genome shotgun (WGS) entry which is preliminary data.</text>
</comment>
<accession>A0A7K3WGY2</accession>
<keyword evidence="2" id="KW-1133">Transmembrane helix</keyword>
<dbReference type="EMBL" id="JAAGWK010000021">
    <property type="protein sequence ID" value="NEL55149.1"/>
    <property type="molecule type" value="Genomic_DNA"/>
</dbReference>
<evidence type="ECO:0000313" key="4">
    <source>
        <dbReference type="EMBL" id="NEL55149.1"/>
    </source>
</evidence>
<proteinExistence type="predicted"/>
<keyword evidence="5" id="KW-1185">Reference proteome</keyword>
<evidence type="ECO:0000256" key="1">
    <source>
        <dbReference type="ARBA" id="ARBA00022692"/>
    </source>
</evidence>
<sequence>MLVGVLVARGTSRGLGRVRTSLERLADGDLTHDTGIDQRDDVGRMAAALDSALGSLRSVMASVAARTALGSTQVAVDELSRMAVDLRGSVARSRY</sequence>
<dbReference type="Proteomes" id="UP000470470">
    <property type="component" value="Unassembled WGS sequence"/>
</dbReference>
<dbReference type="InterPro" id="IPR003660">
    <property type="entry name" value="HAMP_dom"/>
</dbReference>
<keyword evidence="2" id="KW-0472">Membrane</keyword>
<evidence type="ECO:0000313" key="5">
    <source>
        <dbReference type="Proteomes" id="UP000470470"/>
    </source>
</evidence>
<evidence type="ECO:0000259" key="3">
    <source>
        <dbReference type="PROSITE" id="PS50885"/>
    </source>
</evidence>
<keyword evidence="1" id="KW-0812">Transmembrane</keyword>
<organism evidence="4 5">
    <name type="scientific">Goekera deserti</name>
    <dbReference type="NCBI Taxonomy" id="2497753"/>
    <lineage>
        <taxon>Bacteria</taxon>
        <taxon>Bacillati</taxon>
        <taxon>Actinomycetota</taxon>
        <taxon>Actinomycetes</taxon>
        <taxon>Geodermatophilales</taxon>
        <taxon>Geodermatophilaceae</taxon>
        <taxon>Goekera</taxon>
    </lineage>
</organism>
<dbReference type="Pfam" id="PF00672">
    <property type="entry name" value="HAMP"/>
    <property type="match status" value="1"/>
</dbReference>
<dbReference type="GO" id="GO:0007165">
    <property type="term" value="P:signal transduction"/>
    <property type="evidence" value="ECO:0007669"/>
    <property type="project" value="InterPro"/>
</dbReference>
<dbReference type="SUPFAM" id="SSF158472">
    <property type="entry name" value="HAMP domain-like"/>
    <property type="match status" value="1"/>
</dbReference>
<dbReference type="AlphaFoldDB" id="A0A7K3WGY2"/>
<feature type="domain" description="HAMP" evidence="3">
    <location>
        <begin position="9"/>
        <end position="61"/>
    </location>
</feature>
<dbReference type="GO" id="GO:0016020">
    <property type="term" value="C:membrane"/>
    <property type="evidence" value="ECO:0007669"/>
    <property type="project" value="InterPro"/>
</dbReference>
<dbReference type="Gene3D" id="6.10.340.10">
    <property type="match status" value="1"/>
</dbReference>